<feature type="binding site" evidence="5">
    <location>
        <position position="139"/>
    </location>
    <ligand>
        <name>AMP</name>
        <dbReference type="ChEBI" id="CHEBI:456215"/>
    </ligand>
</feature>
<dbReference type="RefSeq" id="WP_114827665.1">
    <property type="nucleotide sequence ID" value="NZ_QQTO01000019.1"/>
</dbReference>
<feature type="binding site" evidence="5">
    <location>
        <position position="150"/>
    </location>
    <ligand>
        <name>AMP</name>
        <dbReference type="ChEBI" id="CHEBI:456215"/>
    </ligand>
</feature>
<dbReference type="NCBIfam" id="NF011104">
    <property type="entry name" value="PRK14531.1"/>
    <property type="match status" value="1"/>
</dbReference>
<feature type="binding site" evidence="5">
    <location>
        <position position="31"/>
    </location>
    <ligand>
        <name>AMP</name>
        <dbReference type="ChEBI" id="CHEBI:456215"/>
    </ligand>
</feature>
<dbReference type="InterPro" id="IPR000850">
    <property type="entry name" value="Adenylat/UMP-CMP_kin"/>
</dbReference>
<dbReference type="UniPathway" id="UPA00588">
    <property type="reaction ID" value="UER00649"/>
</dbReference>
<comment type="pathway">
    <text evidence="5">Purine metabolism; AMP biosynthesis via salvage pathway; AMP from ADP: step 1/1.</text>
</comment>
<dbReference type="GO" id="GO:0005737">
    <property type="term" value="C:cytoplasm"/>
    <property type="evidence" value="ECO:0007669"/>
    <property type="project" value="UniProtKB-SubCell"/>
</dbReference>
<comment type="caution">
    <text evidence="5">Lacks conserved residue(s) required for the propagation of feature annotation.</text>
</comment>
<dbReference type="InterPro" id="IPR033690">
    <property type="entry name" value="Adenylat_kinase_CS"/>
</dbReference>
<feature type="binding site" evidence="5">
    <location>
        <position position="127"/>
    </location>
    <ligand>
        <name>ATP</name>
        <dbReference type="ChEBI" id="CHEBI:30616"/>
    </ligand>
</feature>
<dbReference type="NCBIfam" id="TIGR01351">
    <property type="entry name" value="adk"/>
    <property type="match status" value="1"/>
</dbReference>
<dbReference type="OrthoDB" id="9805030at2"/>
<comment type="function">
    <text evidence="5">Catalyzes the reversible transfer of the terminal phosphate group between ATP and AMP. Plays an important role in cellular energy homeostasis and in adenine nucleotide metabolism.</text>
</comment>
<dbReference type="CDD" id="cd01428">
    <property type="entry name" value="ADK"/>
    <property type="match status" value="1"/>
</dbReference>
<dbReference type="PRINTS" id="PR00094">
    <property type="entry name" value="ADENYLTKNASE"/>
</dbReference>
<keyword evidence="5" id="KW-0963">Cytoplasm</keyword>
<comment type="domain">
    <text evidence="5">Consists of three domains, a large central CORE domain and two small peripheral domains, NMPbind and LID, which undergo movements during catalysis. The LID domain closes over the site of phosphoryl transfer upon ATP binding. Assembling and dissambling the active center during each catalytic cycle provides an effective means to prevent ATP hydrolysis.</text>
</comment>
<comment type="subunit">
    <text evidence="5 7">Monomer.</text>
</comment>
<dbReference type="GO" id="GO:0044209">
    <property type="term" value="P:AMP salvage"/>
    <property type="evidence" value="ECO:0007669"/>
    <property type="project" value="UniProtKB-UniRule"/>
</dbReference>
<evidence type="ECO:0000256" key="1">
    <source>
        <dbReference type="ARBA" id="ARBA00022679"/>
    </source>
</evidence>
<dbReference type="NCBIfam" id="NF011101">
    <property type="entry name" value="PRK14528.1"/>
    <property type="match status" value="1"/>
</dbReference>
<dbReference type="PANTHER" id="PTHR23359">
    <property type="entry name" value="NUCLEOTIDE KINASE"/>
    <property type="match status" value="1"/>
</dbReference>
<evidence type="ECO:0000256" key="2">
    <source>
        <dbReference type="ARBA" id="ARBA00022727"/>
    </source>
</evidence>
<dbReference type="SUPFAM" id="SSF52540">
    <property type="entry name" value="P-loop containing nucleoside triphosphate hydrolases"/>
    <property type="match status" value="1"/>
</dbReference>
<comment type="catalytic activity">
    <reaction evidence="5 7">
        <text>AMP + ATP = 2 ADP</text>
        <dbReference type="Rhea" id="RHEA:12973"/>
        <dbReference type="ChEBI" id="CHEBI:30616"/>
        <dbReference type="ChEBI" id="CHEBI:456215"/>
        <dbReference type="ChEBI" id="CHEBI:456216"/>
        <dbReference type="EC" id="2.7.4.3"/>
    </reaction>
</comment>
<organism evidence="8 9">
    <name type="scientific">Bosea caraganae</name>
    <dbReference type="NCBI Taxonomy" id="2763117"/>
    <lineage>
        <taxon>Bacteria</taxon>
        <taxon>Pseudomonadati</taxon>
        <taxon>Pseudomonadota</taxon>
        <taxon>Alphaproteobacteria</taxon>
        <taxon>Hyphomicrobiales</taxon>
        <taxon>Boseaceae</taxon>
        <taxon>Bosea</taxon>
    </lineage>
</organism>
<feature type="binding site" evidence="5">
    <location>
        <begin position="57"/>
        <end position="59"/>
    </location>
    <ligand>
        <name>AMP</name>
        <dbReference type="ChEBI" id="CHEBI:456215"/>
    </ligand>
</feature>
<dbReference type="AlphaFoldDB" id="A0A370LC63"/>
<feature type="binding site" evidence="5">
    <location>
        <begin position="85"/>
        <end position="88"/>
    </location>
    <ligand>
        <name>AMP</name>
        <dbReference type="ChEBI" id="CHEBI:456215"/>
    </ligand>
</feature>
<reference evidence="9" key="1">
    <citation type="submission" date="2018-07" db="EMBL/GenBank/DDBJ databases">
        <authorList>
            <person name="Safronova V.I."/>
            <person name="Chirak E.R."/>
            <person name="Sazanova A.L."/>
        </authorList>
    </citation>
    <scope>NUCLEOTIDE SEQUENCE [LARGE SCALE GENOMIC DNA]</scope>
    <source>
        <strain evidence="9">RCAM04685</strain>
    </source>
</reference>
<dbReference type="InterPro" id="IPR006259">
    <property type="entry name" value="Adenyl_kin_sub"/>
</dbReference>
<feature type="binding site" evidence="5">
    <location>
        <position position="36"/>
    </location>
    <ligand>
        <name>AMP</name>
        <dbReference type="ChEBI" id="CHEBI:456215"/>
    </ligand>
</feature>
<evidence type="ECO:0000256" key="7">
    <source>
        <dbReference type="RuleBase" id="RU003331"/>
    </source>
</evidence>
<sequence length="194" mass="20718">MRLIFLGPPGAGKGTQATRIVEKHGIPQLSTGDMLRAAVAAGTPIGIKAKAVMDAGGLVSDEIVIGIVADRIAEPDAKRGFILDGFPRTLAQAEALDVMLESKGLPLDAVLELRVDQDKLVDRIVRRAEEARAAGQPVRKDDDPEVFKTRLEAYNRDTAVVAPYYAKRGQLTAIDGMKPIDEVTAAIEKALAGH</sequence>
<evidence type="ECO:0000256" key="5">
    <source>
        <dbReference type="HAMAP-Rule" id="MF_00235"/>
    </source>
</evidence>
<proteinExistence type="inferred from homology"/>
<dbReference type="Pfam" id="PF00406">
    <property type="entry name" value="ADK"/>
    <property type="match status" value="1"/>
</dbReference>
<comment type="caution">
    <text evidence="8">The sequence shown here is derived from an EMBL/GenBank/DDBJ whole genome shotgun (WGS) entry which is preliminary data.</text>
</comment>
<keyword evidence="9" id="KW-1185">Reference proteome</keyword>
<feature type="region of interest" description="NMP" evidence="5">
    <location>
        <begin position="30"/>
        <end position="59"/>
    </location>
</feature>
<feature type="binding site" evidence="5">
    <location>
        <begin position="10"/>
        <end position="15"/>
    </location>
    <ligand>
        <name>ATP</name>
        <dbReference type="ChEBI" id="CHEBI:30616"/>
    </ligand>
</feature>
<keyword evidence="2 5" id="KW-0545">Nucleotide biosynthesis</keyword>
<name>A0A370LC63_9HYPH</name>
<dbReference type="Gene3D" id="3.40.50.300">
    <property type="entry name" value="P-loop containing nucleotide triphosphate hydrolases"/>
    <property type="match status" value="1"/>
</dbReference>
<evidence type="ECO:0000256" key="3">
    <source>
        <dbReference type="ARBA" id="ARBA00022741"/>
    </source>
</evidence>
<dbReference type="NCBIfam" id="NF011105">
    <property type="entry name" value="PRK14532.1"/>
    <property type="match status" value="1"/>
</dbReference>
<dbReference type="NCBIfam" id="NF011100">
    <property type="entry name" value="PRK14527.1"/>
    <property type="match status" value="1"/>
</dbReference>
<keyword evidence="5 7" id="KW-0067">ATP-binding</keyword>
<dbReference type="HAMAP" id="MF_00235">
    <property type="entry name" value="Adenylate_kinase_Adk"/>
    <property type="match status" value="1"/>
</dbReference>
<feature type="binding site" evidence="5">
    <location>
        <position position="92"/>
    </location>
    <ligand>
        <name>AMP</name>
        <dbReference type="ChEBI" id="CHEBI:456215"/>
    </ligand>
</feature>
<evidence type="ECO:0000313" key="8">
    <source>
        <dbReference type="EMBL" id="RDJ29552.1"/>
    </source>
</evidence>
<protein>
    <recommendedName>
        <fullName evidence="5 7">Adenylate kinase</fullName>
        <shortName evidence="5">AK</shortName>
        <ecNumber evidence="5 7">2.7.4.3</ecNumber>
    </recommendedName>
    <alternativeName>
        <fullName evidence="5">ATP-AMP transphosphorylase</fullName>
    </alternativeName>
    <alternativeName>
        <fullName evidence="5">ATP:AMP phosphotransferase</fullName>
    </alternativeName>
    <alternativeName>
        <fullName evidence="5">Adenylate monophosphate kinase</fullName>
    </alternativeName>
</protein>
<dbReference type="PROSITE" id="PS00113">
    <property type="entry name" value="ADENYLATE_KINASE"/>
    <property type="match status" value="1"/>
</dbReference>
<feature type="binding site" evidence="5">
    <location>
        <position position="178"/>
    </location>
    <ligand>
        <name>ATP</name>
        <dbReference type="ChEBI" id="CHEBI:30616"/>
    </ligand>
</feature>
<evidence type="ECO:0000256" key="4">
    <source>
        <dbReference type="ARBA" id="ARBA00022777"/>
    </source>
</evidence>
<dbReference type="EMBL" id="QQTP01000001">
    <property type="protein sequence ID" value="RDJ29552.1"/>
    <property type="molecule type" value="Genomic_DNA"/>
</dbReference>
<comment type="similarity">
    <text evidence="5 6">Belongs to the adenylate kinase family.</text>
</comment>
<dbReference type="InterPro" id="IPR027417">
    <property type="entry name" value="P-loop_NTPase"/>
</dbReference>
<gene>
    <name evidence="5" type="primary">adk</name>
    <name evidence="8" type="ORF">DWE98_03140</name>
</gene>
<keyword evidence="4 5" id="KW-0418">Kinase</keyword>
<dbReference type="GO" id="GO:0004017">
    <property type="term" value="F:AMP kinase activity"/>
    <property type="evidence" value="ECO:0007669"/>
    <property type="project" value="UniProtKB-UniRule"/>
</dbReference>
<dbReference type="Proteomes" id="UP000255207">
    <property type="component" value="Unassembled WGS sequence"/>
</dbReference>
<keyword evidence="1 5" id="KW-0808">Transferase</keyword>
<comment type="subcellular location">
    <subcellularLocation>
        <location evidence="5 7">Cytoplasm</location>
    </subcellularLocation>
</comment>
<evidence type="ECO:0000313" key="9">
    <source>
        <dbReference type="Proteomes" id="UP000255207"/>
    </source>
</evidence>
<dbReference type="EC" id="2.7.4.3" evidence="5 7"/>
<accession>A0A370LC63</accession>
<evidence type="ECO:0000256" key="6">
    <source>
        <dbReference type="RuleBase" id="RU003330"/>
    </source>
</evidence>
<dbReference type="GO" id="GO:0005524">
    <property type="term" value="F:ATP binding"/>
    <property type="evidence" value="ECO:0007669"/>
    <property type="project" value="UniProtKB-UniRule"/>
</dbReference>
<keyword evidence="3 5" id="KW-0547">Nucleotide-binding</keyword>
<dbReference type="NCBIfam" id="NF001381">
    <property type="entry name" value="PRK00279.1-3"/>
    <property type="match status" value="1"/>
</dbReference>